<dbReference type="Proteomes" id="UP000224252">
    <property type="component" value="Segment"/>
</dbReference>
<dbReference type="EMBL" id="MF612073">
    <property type="protein sequence ID" value="ASV45030.1"/>
    <property type="molecule type" value="Genomic_DNA"/>
</dbReference>
<organism evidence="2 3">
    <name type="scientific">Klebsiella phage SopranoGao</name>
    <dbReference type="NCBI Taxonomy" id="2026944"/>
    <lineage>
        <taxon>Viruses</taxon>
        <taxon>Duplodnaviria</taxon>
        <taxon>Heunggongvirae</taxon>
        <taxon>Uroviricota</taxon>
        <taxon>Caudoviricetes</taxon>
        <taxon>Lastavirus</taxon>
        <taxon>Lastavirus sopranogao</taxon>
    </lineage>
</organism>
<protein>
    <submittedName>
        <fullName evidence="2">Uncharacterized protein</fullName>
    </submittedName>
</protein>
<feature type="region of interest" description="Disordered" evidence="1">
    <location>
        <begin position="341"/>
        <end position="383"/>
    </location>
</feature>
<proteinExistence type="predicted"/>
<accession>A0A248SKW9</accession>
<feature type="compositionally biased region" description="Basic and acidic residues" evidence="1">
    <location>
        <begin position="243"/>
        <end position="252"/>
    </location>
</feature>
<feature type="region of interest" description="Disordered" evidence="1">
    <location>
        <begin position="235"/>
        <end position="273"/>
    </location>
</feature>
<feature type="compositionally biased region" description="Basic and acidic residues" evidence="1">
    <location>
        <begin position="261"/>
        <end position="273"/>
    </location>
</feature>
<keyword evidence="3" id="KW-1185">Reference proteome</keyword>
<gene>
    <name evidence="2" type="ORF">SopranoGao_7</name>
</gene>
<name>A0A248SKW9_9CAUD</name>
<reference evidence="2 3" key="1">
    <citation type="submission" date="2017-08" db="EMBL/GenBank/DDBJ databases">
        <authorList>
            <person name="de Groot N.N."/>
        </authorList>
    </citation>
    <scope>NUCLEOTIDE SEQUENCE [LARGE SCALE GENOMIC DNA]</scope>
</reference>
<evidence type="ECO:0000313" key="3">
    <source>
        <dbReference type="Proteomes" id="UP000224252"/>
    </source>
</evidence>
<sequence length="383" mass="42449">MQGLGQGAETYANIQNAKSRQKLQDMQITNLEQQQQDQQAIRQIGVDAGKAMAGTDGTIESMAKVYNEQFVPKYYQQYLQNGDVEKANAFRTYMQNENVQQGLKYGSSFMRAVQLGDAEGAMGSMVKLFNQPGYFENGWSAVNAKLTRDKDGNAAGMDITLKNDATGETTTHTFKTLEDAYRTVMPFTDPKNVFDYATQQIAASTKAKAEMQKEERGFQRDMVKLQAQQGNTLEAQANQSQLRRAEEAEKQRNGGGSNVVRDAKAKEEYLRSRGVPEDRIKSLAPQMVGLENQGVPITKRIDTYVTEKDKDILDKDWQKLSASEKTERAVKELKARDEAASGYYGGQGAGLTPPSSQQTQGAQPRMALGYDTKTGKPVMIPVK</sequence>
<feature type="compositionally biased region" description="Polar residues" evidence="1">
    <location>
        <begin position="353"/>
        <end position="362"/>
    </location>
</feature>
<evidence type="ECO:0000313" key="2">
    <source>
        <dbReference type="EMBL" id="ASV45030.1"/>
    </source>
</evidence>
<evidence type="ECO:0000256" key="1">
    <source>
        <dbReference type="SAM" id="MobiDB-lite"/>
    </source>
</evidence>